<sequence>MIHYSKCIETTGSLSQTPAESPSEEEEDEEEDIDHETESEIDFTSEDMLKNINDIIKLCEESCNIRYLSTLVYMSLRHFQNLTMNEPPGEHDH</sequence>
<feature type="compositionally biased region" description="Polar residues" evidence="1">
    <location>
        <begin position="8"/>
        <end position="19"/>
    </location>
</feature>
<reference evidence="2" key="1">
    <citation type="submission" date="2021-02" db="EMBL/GenBank/DDBJ databases">
        <authorList>
            <person name="Nowell W R."/>
        </authorList>
    </citation>
    <scope>NUCLEOTIDE SEQUENCE</scope>
</reference>
<accession>A0A816C8W3</accession>
<dbReference type="Proteomes" id="UP000681722">
    <property type="component" value="Unassembled WGS sequence"/>
</dbReference>
<feature type="region of interest" description="Disordered" evidence="1">
    <location>
        <begin position="1"/>
        <end position="45"/>
    </location>
</feature>
<dbReference type="Proteomes" id="UP000663829">
    <property type="component" value="Unassembled WGS sequence"/>
</dbReference>
<name>A0A816C8W3_9BILA</name>
<comment type="caution">
    <text evidence="2">The sequence shown here is derived from an EMBL/GenBank/DDBJ whole genome shotgun (WGS) entry which is preliminary data.</text>
</comment>
<evidence type="ECO:0000313" key="2">
    <source>
        <dbReference type="EMBL" id="CAF1617309.1"/>
    </source>
</evidence>
<evidence type="ECO:0000313" key="4">
    <source>
        <dbReference type="Proteomes" id="UP000663829"/>
    </source>
</evidence>
<organism evidence="2 4">
    <name type="scientific">Didymodactylos carnosus</name>
    <dbReference type="NCBI Taxonomy" id="1234261"/>
    <lineage>
        <taxon>Eukaryota</taxon>
        <taxon>Metazoa</taxon>
        <taxon>Spiralia</taxon>
        <taxon>Gnathifera</taxon>
        <taxon>Rotifera</taxon>
        <taxon>Eurotatoria</taxon>
        <taxon>Bdelloidea</taxon>
        <taxon>Philodinida</taxon>
        <taxon>Philodinidae</taxon>
        <taxon>Didymodactylos</taxon>
    </lineage>
</organism>
<gene>
    <name evidence="2" type="ORF">GPM918_LOCUS43514</name>
    <name evidence="3" type="ORF">SRO942_LOCUS45025</name>
</gene>
<feature type="compositionally biased region" description="Acidic residues" evidence="1">
    <location>
        <begin position="22"/>
        <end position="45"/>
    </location>
</feature>
<evidence type="ECO:0000313" key="3">
    <source>
        <dbReference type="EMBL" id="CAF4505066.1"/>
    </source>
</evidence>
<protein>
    <submittedName>
        <fullName evidence="2">Uncharacterized protein</fullName>
    </submittedName>
</protein>
<dbReference type="EMBL" id="CAJOBC010106722">
    <property type="protein sequence ID" value="CAF4505066.1"/>
    <property type="molecule type" value="Genomic_DNA"/>
</dbReference>
<dbReference type="EMBL" id="CAJNOQ010039706">
    <property type="protein sequence ID" value="CAF1617309.1"/>
    <property type="molecule type" value="Genomic_DNA"/>
</dbReference>
<proteinExistence type="predicted"/>
<dbReference type="AlphaFoldDB" id="A0A816C8W3"/>
<evidence type="ECO:0000256" key="1">
    <source>
        <dbReference type="SAM" id="MobiDB-lite"/>
    </source>
</evidence>
<keyword evidence="4" id="KW-1185">Reference proteome</keyword>